<protein>
    <submittedName>
        <fullName evidence="1">PqqD family peptide modification chaperone</fullName>
    </submittedName>
</protein>
<dbReference type="InterPro" id="IPR008792">
    <property type="entry name" value="PQQD"/>
</dbReference>
<evidence type="ECO:0000313" key="1">
    <source>
        <dbReference type="EMBL" id="NHC12783.1"/>
    </source>
</evidence>
<dbReference type="Gene3D" id="1.10.10.1150">
    <property type="entry name" value="Coenzyme PQQ synthesis protein D (PqqD)"/>
    <property type="match status" value="1"/>
</dbReference>
<reference evidence="1 2" key="1">
    <citation type="submission" date="2020-03" db="EMBL/GenBank/DDBJ databases">
        <title>Two novel Motilibacter sp.</title>
        <authorList>
            <person name="Liu S."/>
        </authorList>
    </citation>
    <scope>NUCLEOTIDE SEQUENCE [LARGE SCALE GENOMIC DNA]</scope>
    <source>
        <strain evidence="1 2">E257</strain>
    </source>
</reference>
<keyword evidence="2" id="KW-1185">Reference proteome</keyword>
<dbReference type="Gene3D" id="3.40.50.300">
    <property type="entry name" value="P-loop containing nucleotide triphosphate hydrolases"/>
    <property type="match status" value="1"/>
</dbReference>
<proteinExistence type="predicted"/>
<dbReference type="SUPFAM" id="SSF53795">
    <property type="entry name" value="PEP carboxykinase-like"/>
    <property type="match status" value="1"/>
</dbReference>
<dbReference type="RefSeq" id="WP_166277711.1">
    <property type="nucleotide sequence ID" value="NZ_JAANNP010000001.1"/>
</dbReference>
<accession>A0ABX0GTZ5</accession>
<dbReference type="InterPro" id="IPR041881">
    <property type="entry name" value="PqqD_sf"/>
</dbReference>
<evidence type="ECO:0000313" key="2">
    <source>
        <dbReference type="Proteomes" id="UP000800981"/>
    </source>
</evidence>
<dbReference type="Proteomes" id="UP000800981">
    <property type="component" value="Unassembled WGS sequence"/>
</dbReference>
<gene>
    <name evidence="1" type="ORF">G9H71_03180</name>
</gene>
<dbReference type="Pfam" id="PF05402">
    <property type="entry name" value="PqqD"/>
    <property type="match status" value="1"/>
</dbReference>
<sequence length="372" mass="38079">MPEPRVGPPLPGVVSVDLDGLVSAYSPLKDEVVFLNETASDVWRLADGEHTPDELAALLATGYGTDAATLRGDVERLLDGLAAAGLLPGARPAPPPVALRVLDVPVGLLVEDAALHGLLGGLWADCAEPSDAEAPDDRAPDDEARRPVVVRVTGHGPWQVSSPAHRVEAASLPAAVGEACAAVNLSAVAATPLLAFHAAVLRHGATTVAVPGASGVGKSTLTAALLLEGWELVSDEALALPWRAGPPAAYPRPLALSDWSRATLAAPDGVEAVGEHFLRAADLGSRPAASVGPVSDVVLLRRSDDPPELVSVGRTEALQALLPRGFTSVQDPAAALGVLGDVLTGARTWALVLGDPRRAARLLTERLVPAAG</sequence>
<dbReference type="EMBL" id="JAANNP010000001">
    <property type="protein sequence ID" value="NHC12783.1"/>
    <property type="molecule type" value="Genomic_DNA"/>
</dbReference>
<dbReference type="InterPro" id="IPR027417">
    <property type="entry name" value="P-loop_NTPase"/>
</dbReference>
<comment type="caution">
    <text evidence="1">The sequence shown here is derived from an EMBL/GenBank/DDBJ whole genome shotgun (WGS) entry which is preliminary data.</text>
</comment>
<organism evidence="1 2">
    <name type="scientific">Motilibacter deserti</name>
    <dbReference type="NCBI Taxonomy" id="2714956"/>
    <lineage>
        <taxon>Bacteria</taxon>
        <taxon>Bacillati</taxon>
        <taxon>Actinomycetota</taxon>
        <taxon>Actinomycetes</taxon>
        <taxon>Motilibacterales</taxon>
        <taxon>Motilibacteraceae</taxon>
        <taxon>Motilibacter</taxon>
    </lineage>
</organism>
<name>A0ABX0GTZ5_9ACTN</name>